<dbReference type="AlphaFoldDB" id="A0A6G4TW65"/>
<dbReference type="RefSeq" id="WP_165235141.1">
    <property type="nucleotide sequence ID" value="NZ_JAAKZV010000029.1"/>
</dbReference>
<dbReference type="EMBL" id="JAAKZV010000029">
    <property type="protein sequence ID" value="NGN64225.1"/>
    <property type="molecule type" value="Genomic_DNA"/>
</dbReference>
<protein>
    <recommendedName>
        <fullName evidence="3">Nucleopolyhedrovirus P10 family protein</fullName>
    </recommendedName>
</protein>
<comment type="caution">
    <text evidence="1">The sequence shown here is derived from an EMBL/GenBank/DDBJ whole genome shotgun (WGS) entry which is preliminary data.</text>
</comment>
<gene>
    <name evidence="1" type="ORF">G5C51_09960</name>
</gene>
<name>A0A6G4TW65_9ACTN</name>
<keyword evidence="2" id="KW-1185">Reference proteome</keyword>
<proteinExistence type="predicted"/>
<evidence type="ECO:0008006" key="3">
    <source>
        <dbReference type="Google" id="ProtNLM"/>
    </source>
</evidence>
<evidence type="ECO:0000313" key="1">
    <source>
        <dbReference type="EMBL" id="NGN64225.1"/>
    </source>
</evidence>
<evidence type="ECO:0000313" key="2">
    <source>
        <dbReference type="Proteomes" id="UP000481583"/>
    </source>
</evidence>
<accession>A0A6G4TW65</accession>
<sequence length="190" mass="19786">MADSLREAVRDQLGLGRLLPLGEAKDGAWIAETAVAAALRPAAARVPGIELRSLRLTLADPEVWTDPAVTPPASALPPGPLRITAECAAVLAADRSLRDAADALRSALFEAADLAVGLEVTAVDVQVTDLLESAPPPAEEPAGLAAPVVHRVHGELHMELPLDGGRVLDTVRQLRSTESTNAAVLVTSLR</sequence>
<dbReference type="Proteomes" id="UP000481583">
    <property type="component" value="Unassembled WGS sequence"/>
</dbReference>
<organism evidence="1 2">
    <name type="scientific">Streptomyces coryli</name>
    <dbReference type="NCBI Taxonomy" id="1128680"/>
    <lineage>
        <taxon>Bacteria</taxon>
        <taxon>Bacillati</taxon>
        <taxon>Actinomycetota</taxon>
        <taxon>Actinomycetes</taxon>
        <taxon>Kitasatosporales</taxon>
        <taxon>Streptomycetaceae</taxon>
        <taxon>Streptomyces</taxon>
    </lineage>
</organism>
<reference evidence="1 2" key="1">
    <citation type="submission" date="2020-02" db="EMBL/GenBank/DDBJ databases">
        <title>Whole-genome analyses of novel actinobacteria.</title>
        <authorList>
            <person name="Sahin N."/>
        </authorList>
    </citation>
    <scope>NUCLEOTIDE SEQUENCE [LARGE SCALE GENOMIC DNA]</scope>
    <source>
        <strain evidence="1 2">A7024</strain>
    </source>
</reference>